<sequence length="196" mass="22611">MTPRKAVEHELSRERILEVAREQFVQHGYRDVSMRGIAKELGYSPGSLYYHFREKADLFSAMTAEDFSQLDGLLEEAVSTSPNPGRDRLELIFLSFIRFGLENKRSFELMFLIQEPGLDCYTTQSKMGSYEKFFIAVNESLQVINNTDLAKNVELIWVLFLSLHGFVSFYIHSDQSFDDIAKLADLHIQLLLRGLM</sequence>
<evidence type="ECO:0000256" key="2">
    <source>
        <dbReference type="PROSITE-ProRule" id="PRU00335"/>
    </source>
</evidence>
<dbReference type="OrthoDB" id="9815924at2"/>
<dbReference type="PROSITE" id="PS50977">
    <property type="entry name" value="HTH_TETR_2"/>
    <property type="match status" value="1"/>
</dbReference>
<accession>A0A1T2XGX2</accession>
<dbReference type="SUPFAM" id="SSF46689">
    <property type="entry name" value="Homeodomain-like"/>
    <property type="match status" value="1"/>
</dbReference>
<dbReference type="Pfam" id="PF00440">
    <property type="entry name" value="TetR_N"/>
    <property type="match status" value="1"/>
</dbReference>
<dbReference type="RefSeq" id="WP_078498137.1">
    <property type="nucleotide sequence ID" value="NZ_MSZX01000003.1"/>
</dbReference>
<keyword evidence="1 2" id="KW-0238">DNA-binding</keyword>
<dbReference type="InterPro" id="IPR001647">
    <property type="entry name" value="HTH_TetR"/>
</dbReference>
<reference evidence="4 5" key="1">
    <citation type="submission" date="2017-01" db="EMBL/GenBank/DDBJ databases">
        <title>Genome analysis of Paenibacillus selenitrireducens ES3-24.</title>
        <authorList>
            <person name="Xu D."/>
            <person name="Yao R."/>
            <person name="Zheng S."/>
        </authorList>
    </citation>
    <scope>NUCLEOTIDE SEQUENCE [LARGE SCALE GENOMIC DNA]</scope>
    <source>
        <strain evidence="4 5">ES3-24</strain>
    </source>
</reference>
<comment type="caution">
    <text evidence="4">The sequence shown here is derived from an EMBL/GenBank/DDBJ whole genome shotgun (WGS) entry which is preliminary data.</text>
</comment>
<dbReference type="PANTHER" id="PTHR30055">
    <property type="entry name" value="HTH-TYPE TRANSCRIPTIONAL REGULATOR RUTR"/>
    <property type="match status" value="1"/>
</dbReference>
<dbReference type="PANTHER" id="PTHR30055:SF212">
    <property type="entry name" value="TETR-FAMILY FAMILY TRANSCRIPTIONAL REGULATOR"/>
    <property type="match status" value="1"/>
</dbReference>
<dbReference type="InterPro" id="IPR009057">
    <property type="entry name" value="Homeodomain-like_sf"/>
</dbReference>
<organism evidence="4 5">
    <name type="scientific">Paenibacillus selenitireducens</name>
    <dbReference type="NCBI Taxonomy" id="1324314"/>
    <lineage>
        <taxon>Bacteria</taxon>
        <taxon>Bacillati</taxon>
        <taxon>Bacillota</taxon>
        <taxon>Bacilli</taxon>
        <taxon>Bacillales</taxon>
        <taxon>Paenibacillaceae</taxon>
        <taxon>Paenibacillus</taxon>
    </lineage>
</organism>
<proteinExistence type="predicted"/>
<feature type="domain" description="HTH tetR-type" evidence="3">
    <location>
        <begin position="10"/>
        <end position="70"/>
    </location>
</feature>
<name>A0A1T2XGX2_9BACL</name>
<dbReference type="InterPro" id="IPR050109">
    <property type="entry name" value="HTH-type_TetR-like_transc_reg"/>
</dbReference>
<dbReference type="Proteomes" id="UP000190188">
    <property type="component" value="Unassembled WGS sequence"/>
</dbReference>
<evidence type="ECO:0000259" key="3">
    <source>
        <dbReference type="PROSITE" id="PS50977"/>
    </source>
</evidence>
<protein>
    <recommendedName>
        <fullName evidence="3">HTH tetR-type domain-containing protein</fullName>
    </recommendedName>
</protein>
<evidence type="ECO:0000256" key="1">
    <source>
        <dbReference type="ARBA" id="ARBA00023125"/>
    </source>
</evidence>
<feature type="DNA-binding region" description="H-T-H motif" evidence="2">
    <location>
        <begin position="33"/>
        <end position="52"/>
    </location>
</feature>
<dbReference type="PRINTS" id="PR00455">
    <property type="entry name" value="HTHTETR"/>
</dbReference>
<keyword evidence="5" id="KW-1185">Reference proteome</keyword>
<dbReference type="GO" id="GO:0000976">
    <property type="term" value="F:transcription cis-regulatory region binding"/>
    <property type="evidence" value="ECO:0007669"/>
    <property type="project" value="TreeGrafter"/>
</dbReference>
<gene>
    <name evidence="4" type="ORF">BVG16_08565</name>
</gene>
<dbReference type="GO" id="GO:0003700">
    <property type="term" value="F:DNA-binding transcription factor activity"/>
    <property type="evidence" value="ECO:0007669"/>
    <property type="project" value="TreeGrafter"/>
</dbReference>
<dbReference type="Gene3D" id="1.10.357.10">
    <property type="entry name" value="Tetracycline Repressor, domain 2"/>
    <property type="match status" value="1"/>
</dbReference>
<evidence type="ECO:0000313" key="4">
    <source>
        <dbReference type="EMBL" id="OPA79139.1"/>
    </source>
</evidence>
<dbReference type="EMBL" id="MSZX01000003">
    <property type="protein sequence ID" value="OPA79139.1"/>
    <property type="molecule type" value="Genomic_DNA"/>
</dbReference>
<evidence type="ECO:0000313" key="5">
    <source>
        <dbReference type="Proteomes" id="UP000190188"/>
    </source>
</evidence>
<dbReference type="STRING" id="1324314.BVG16_08565"/>
<dbReference type="AlphaFoldDB" id="A0A1T2XGX2"/>